<evidence type="ECO:0000313" key="2">
    <source>
        <dbReference type="EMBL" id="CUN51188.1"/>
    </source>
</evidence>
<dbReference type="Proteomes" id="UP000095488">
    <property type="component" value="Unassembled WGS sequence"/>
</dbReference>
<organism evidence="2 3">
    <name type="scientific">Sarcina ventriculi</name>
    <name type="common">Clostridium ventriculi</name>
    <dbReference type="NCBI Taxonomy" id="1267"/>
    <lineage>
        <taxon>Bacteria</taxon>
        <taxon>Bacillati</taxon>
        <taxon>Bacillota</taxon>
        <taxon>Clostridia</taxon>
        <taxon>Eubacteriales</taxon>
        <taxon>Clostridiaceae</taxon>
        <taxon>Sarcina</taxon>
    </lineage>
</organism>
<dbReference type="EMBL" id="CYZR01000001">
    <property type="protein sequence ID" value="CUN51188.1"/>
    <property type="molecule type" value="Genomic_DNA"/>
</dbReference>
<protein>
    <submittedName>
        <fullName evidence="2">Stage III sporulation protein AF</fullName>
    </submittedName>
</protein>
<accession>A0ABM9UNV2</accession>
<gene>
    <name evidence="2" type="ORF">ERS852473_00383</name>
</gene>
<sequence>MENLKSLAVTLTTLIIFVSMANVILPRNSMKNHVKFVLSLIVLAAMVIPITNILSLGKNLDNYDLESIVLEDESYEKTFNEKEYNSDFMMNSLKKTMQNSLNNKFNGNNFTVEMEGDIDIGNAVVDITNVLIEVSSKQVSKIQKVIIGDIDSNYADESDNFKNEIKDFLSEEFGIDKDVIKINYV</sequence>
<dbReference type="Pfam" id="PF09581">
    <property type="entry name" value="Spore_III_AF"/>
    <property type="match status" value="1"/>
</dbReference>
<name>A0ABM9UNV2_SARVE</name>
<feature type="transmembrane region" description="Helical" evidence="1">
    <location>
        <begin position="37"/>
        <end position="57"/>
    </location>
</feature>
<comment type="caution">
    <text evidence="2">The sequence shown here is derived from an EMBL/GenBank/DDBJ whole genome shotgun (WGS) entry which is preliminary data.</text>
</comment>
<dbReference type="InterPro" id="IPR014245">
    <property type="entry name" value="Spore_III_AF"/>
</dbReference>
<proteinExistence type="predicted"/>
<evidence type="ECO:0000256" key="1">
    <source>
        <dbReference type="SAM" id="Phobius"/>
    </source>
</evidence>
<feature type="transmembrane region" description="Helical" evidence="1">
    <location>
        <begin position="6"/>
        <end position="25"/>
    </location>
</feature>
<keyword evidence="1" id="KW-0472">Membrane</keyword>
<evidence type="ECO:0000313" key="3">
    <source>
        <dbReference type="Proteomes" id="UP000095488"/>
    </source>
</evidence>
<dbReference type="RefSeq" id="WP_055257271.1">
    <property type="nucleotide sequence ID" value="NZ_BCMV01000062.1"/>
</dbReference>
<keyword evidence="1" id="KW-1133">Transmembrane helix</keyword>
<keyword evidence="3" id="KW-1185">Reference proteome</keyword>
<reference evidence="2 3" key="1">
    <citation type="submission" date="2015-09" db="EMBL/GenBank/DDBJ databases">
        <authorList>
            <consortium name="Pathogen Informatics"/>
        </authorList>
    </citation>
    <scope>NUCLEOTIDE SEQUENCE [LARGE SCALE GENOMIC DNA]</scope>
    <source>
        <strain evidence="2 3">2789STDY5834858</strain>
    </source>
</reference>
<keyword evidence="1" id="KW-0812">Transmembrane</keyword>